<organism evidence="3 4">
    <name type="scientific">Eutypa lata (strain UCR-EL1)</name>
    <name type="common">Grapevine dieback disease fungus</name>
    <name type="synonym">Eutypa armeniacae</name>
    <dbReference type="NCBI Taxonomy" id="1287681"/>
    <lineage>
        <taxon>Eukaryota</taxon>
        <taxon>Fungi</taxon>
        <taxon>Dikarya</taxon>
        <taxon>Ascomycota</taxon>
        <taxon>Pezizomycotina</taxon>
        <taxon>Sordariomycetes</taxon>
        <taxon>Xylariomycetidae</taxon>
        <taxon>Xylariales</taxon>
        <taxon>Diatrypaceae</taxon>
        <taxon>Eutypa</taxon>
    </lineage>
</organism>
<dbReference type="AlphaFoldDB" id="M7SE14"/>
<dbReference type="eggNOG" id="ENOG502RJXN">
    <property type="taxonomic scope" value="Eukaryota"/>
</dbReference>
<dbReference type="SUPFAM" id="SSF57701">
    <property type="entry name" value="Zn2/Cys6 DNA-binding domain"/>
    <property type="match status" value="1"/>
</dbReference>
<feature type="region of interest" description="Disordered" evidence="2">
    <location>
        <begin position="295"/>
        <end position="329"/>
    </location>
</feature>
<dbReference type="Gene3D" id="4.10.240.10">
    <property type="entry name" value="Zn(2)-C6 fungal-type DNA-binding domain"/>
    <property type="match status" value="1"/>
</dbReference>
<evidence type="ECO:0000313" key="4">
    <source>
        <dbReference type="Proteomes" id="UP000012174"/>
    </source>
</evidence>
<dbReference type="KEGG" id="ela:UCREL1_10622"/>
<dbReference type="CDD" id="cd00067">
    <property type="entry name" value="GAL4"/>
    <property type="match status" value="1"/>
</dbReference>
<dbReference type="InterPro" id="IPR001138">
    <property type="entry name" value="Zn2Cys6_DnaBD"/>
</dbReference>
<gene>
    <name evidence="3" type="ORF">UCREL1_10622</name>
</gene>
<dbReference type="STRING" id="1287681.M7SE14"/>
<dbReference type="GO" id="GO:0000981">
    <property type="term" value="F:DNA-binding transcription factor activity, RNA polymerase II-specific"/>
    <property type="evidence" value="ECO:0007669"/>
    <property type="project" value="InterPro"/>
</dbReference>
<proteinExistence type="predicted"/>
<sequence length="498" mass="53320">MPCIYRINTKGEAVLAGSNHVPSQGSRTGIIAAPQPAPFKCRTQKLKCLRDDGQPKCIRCTRLNVACEVGRPGRPGRPRKPDLAAAAAAAAASTFSSSSSPNGAIGSWDAIDQQQDLFLGNELLDSEIGNHGGSGDFAIGVGDYDLPMEIEEYPSQAPLQDDSNIDPALTGDQEVADRSQVITSVPPAANQHECLRELSQLNVELHAQTTMLKENRDSLNLGSFVCVLPHLGGDDDGLTICERCMIYCQRLHRIMAKLVEILKTQSRVVGESRSLFYYDEDTVTPEALNGNCSDLSALVEPPHAPTGTTTTTTTSSSSSSTPTPTTTPTAITITEDEGGPPALDGPVVLVLVSCYAQVISVHETIFAHIHRRLDSVEAAALPALDPAKGVRLGSFYSTDARLEGAVYCQVVSVLLDRIERGLGVLPDQRHHTGLGAQTGLLSRPHHFELLQRELSGEKGGEEEEEAPNGGRSPRPGLLRDAVERARLVMAVDATWESP</sequence>
<evidence type="ECO:0000256" key="1">
    <source>
        <dbReference type="ARBA" id="ARBA00023242"/>
    </source>
</evidence>
<evidence type="ECO:0000313" key="3">
    <source>
        <dbReference type="EMBL" id="EMR62448.1"/>
    </source>
</evidence>
<dbReference type="Proteomes" id="UP000012174">
    <property type="component" value="Unassembled WGS sequence"/>
</dbReference>
<protein>
    <submittedName>
        <fullName evidence="3">Putative c6 zinc finger domain-containing protein</fullName>
    </submittedName>
</protein>
<reference evidence="4" key="1">
    <citation type="journal article" date="2013" name="Genome Announc.">
        <title>Draft genome sequence of the grapevine dieback fungus Eutypa lata UCR-EL1.</title>
        <authorList>
            <person name="Blanco-Ulate B."/>
            <person name="Rolshausen P.E."/>
            <person name="Cantu D."/>
        </authorList>
    </citation>
    <scope>NUCLEOTIDE SEQUENCE [LARGE SCALE GENOMIC DNA]</scope>
    <source>
        <strain evidence="4">UCR-EL1</strain>
    </source>
</reference>
<evidence type="ECO:0000256" key="2">
    <source>
        <dbReference type="SAM" id="MobiDB-lite"/>
    </source>
</evidence>
<dbReference type="EMBL" id="KB707428">
    <property type="protein sequence ID" value="EMR62448.1"/>
    <property type="molecule type" value="Genomic_DNA"/>
</dbReference>
<feature type="compositionally biased region" description="Low complexity" evidence="2">
    <location>
        <begin position="305"/>
        <end position="329"/>
    </location>
</feature>
<name>M7SE14_EUTLA</name>
<dbReference type="OMA" id="WNLDPFC"/>
<keyword evidence="4" id="KW-1185">Reference proteome</keyword>
<accession>M7SE14</accession>
<dbReference type="HOGENOM" id="CLU_547491_0_0_1"/>
<dbReference type="OrthoDB" id="4222821at2759"/>
<dbReference type="InterPro" id="IPR036864">
    <property type="entry name" value="Zn2-C6_fun-type_DNA-bd_sf"/>
</dbReference>
<dbReference type="GO" id="GO:0008270">
    <property type="term" value="F:zinc ion binding"/>
    <property type="evidence" value="ECO:0007669"/>
    <property type="project" value="InterPro"/>
</dbReference>
<keyword evidence="1" id="KW-0539">Nucleus</keyword>
<feature type="region of interest" description="Disordered" evidence="2">
    <location>
        <begin position="454"/>
        <end position="478"/>
    </location>
</feature>